<accession>A0A4P9XEH9</accession>
<evidence type="ECO:0000256" key="1">
    <source>
        <dbReference type="ARBA" id="ARBA00004990"/>
    </source>
</evidence>
<keyword evidence="6" id="KW-0566">Pantothenate biosynthesis</keyword>
<protein>
    <recommendedName>
        <fullName evidence="4">Pantoate--beta-alanine ligase</fullName>
        <ecNumber evidence="3">6.3.2.1</ecNumber>
    </recommendedName>
    <alternativeName>
        <fullName evidence="10">Pantoate-activating enzyme</fullName>
    </alternativeName>
    <alternativeName>
        <fullName evidence="9">Pantothenate synthetase</fullName>
    </alternativeName>
</protein>
<keyword evidence="5" id="KW-0436">Ligase</keyword>
<dbReference type="Pfam" id="PF02569">
    <property type="entry name" value="Pantoate_ligase"/>
    <property type="match status" value="1"/>
</dbReference>
<dbReference type="Proteomes" id="UP000274922">
    <property type="component" value="Unassembled WGS sequence"/>
</dbReference>
<dbReference type="EMBL" id="ML014115">
    <property type="protein sequence ID" value="RKP03957.1"/>
    <property type="molecule type" value="Genomic_DNA"/>
</dbReference>
<evidence type="ECO:0000256" key="3">
    <source>
        <dbReference type="ARBA" id="ARBA00012219"/>
    </source>
</evidence>
<reference evidence="13" key="1">
    <citation type="journal article" date="2018" name="Nat. Microbiol.">
        <title>Leveraging single-cell genomics to expand the fungal tree of life.</title>
        <authorList>
            <person name="Ahrendt S.R."/>
            <person name="Quandt C.A."/>
            <person name="Ciobanu D."/>
            <person name="Clum A."/>
            <person name="Salamov A."/>
            <person name="Andreopoulos B."/>
            <person name="Cheng J.F."/>
            <person name="Woyke T."/>
            <person name="Pelin A."/>
            <person name="Henrissat B."/>
            <person name="Reynolds N.K."/>
            <person name="Benny G.L."/>
            <person name="Smith M.E."/>
            <person name="James T.Y."/>
            <person name="Grigoriev I.V."/>
        </authorList>
    </citation>
    <scope>NUCLEOTIDE SEQUENCE [LARGE SCALE GENOMIC DNA]</scope>
    <source>
        <strain evidence="13">ATCC 52028</strain>
    </source>
</reference>
<dbReference type="OrthoDB" id="2020436at2759"/>
<dbReference type="GO" id="GO:0004592">
    <property type="term" value="F:pantoate-beta-alanine ligase activity"/>
    <property type="evidence" value="ECO:0007669"/>
    <property type="project" value="UniProtKB-EC"/>
</dbReference>
<dbReference type="PANTHER" id="PTHR21299">
    <property type="entry name" value="CYTIDYLATE KINASE/PANTOATE-BETA-ALANINE LIGASE"/>
    <property type="match status" value="1"/>
</dbReference>
<evidence type="ECO:0000256" key="6">
    <source>
        <dbReference type="ARBA" id="ARBA00022655"/>
    </source>
</evidence>
<keyword evidence="7" id="KW-0547">Nucleotide-binding</keyword>
<evidence type="ECO:0000256" key="11">
    <source>
        <dbReference type="ARBA" id="ARBA00048258"/>
    </source>
</evidence>
<dbReference type="UniPathway" id="UPA00028">
    <property type="reaction ID" value="UER00005"/>
</dbReference>
<evidence type="ECO:0000256" key="10">
    <source>
        <dbReference type="ARBA" id="ARBA00032806"/>
    </source>
</evidence>
<comment type="catalytic activity">
    <reaction evidence="11">
        <text>(R)-pantoate + beta-alanine + ATP = (R)-pantothenate + AMP + diphosphate + H(+)</text>
        <dbReference type="Rhea" id="RHEA:10912"/>
        <dbReference type="ChEBI" id="CHEBI:15378"/>
        <dbReference type="ChEBI" id="CHEBI:15980"/>
        <dbReference type="ChEBI" id="CHEBI:29032"/>
        <dbReference type="ChEBI" id="CHEBI:30616"/>
        <dbReference type="ChEBI" id="CHEBI:33019"/>
        <dbReference type="ChEBI" id="CHEBI:57966"/>
        <dbReference type="ChEBI" id="CHEBI:456215"/>
        <dbReference type="EC" id="6.3.2.1"/>
    </reaction>
</comment>
<dbReference type="SUPFAM" id="SSF52374">
    <property type="entry name" value="Nucleotidylyl transferase"/>
    <property type="match status" value="1"/>
</dbReference>
<dbReference type="Gene3D" id="3.30.1300.10">
    <property type="entry name" value="Pantoate-beta-alanine ligase, C-terminal domain"/>
    <property type="match status" value="1"/>
</dbReference>
<evidence type="ECO:0000256" key="7">
    <source>
        <dbReference type="ARBA" id="ARBA00022741"/>
    </source>
</evidence>
<evidence type="ECO:0000313" key="12">
    <source>
        <dbReference type="EMBL" id="RKP03957.1"/>
    </source>
</evidence>
<evidence type="ECO:0000313" key="13">
    <source>
        <dbReference type="Proteomes" id="UP000274922"/>
    </source>
</evidence>
<dbReference type="STRING" id="1555241.A0A4P9XEH9"/>
<proteinExistence type="inferred from homology"/>
<evidence type="ECO:0000256" key="8">
    <source>
        <dbReference type="ARBA" id="ARBA00022840"/>
    </source>
</evidence>
<sequence length="326" mass="35523">MPFSDSAPSAPTVYSTVAAYRAQRHQWHREGKRVGVVLTMGALHEGHLALVEAAAAENDVVVVSIFVNPSQFAPTEDLDRYPRTFDDDCTTLARQGHTTAVWAPTVAEMYPSGITTDPAQRRGTFVAVHGKSHQLEGAVRPHFFSGVATIVAKLFHILAPTHAYFGQKDAQQCVVLASMVRDLRMDLQLRIVPTHREADGLARSSRNRFLSPEDRRLAPCLYAALAAMQAAWTTAPATAVADLLRHAQTALNAALAQVLPEASQEARRARFTLQYMSVTHPDTLEPLETIEPGVGALASAAVLLGQTRIIDNVLIGLTCDQWCRTD</sequence>
<evidence type="ECO:0000256" key="2">
    <source>
        <dbReference type="ARBA" id="ARBA00009256"/>
    </source>
</evidence>
<dbReference type="InterPro" id="IPR014729">
    <property type="entry name" value="Rossmann-like_a/b/a_fold"/>
</dbReference>
<dbReference type="EC" id="6.3.2.1" evidence="3"/>
<keyword evidence="13" id="KW-1185">Reference proteome</keyword>
<dbReference type="Gene3D" id="3.40.50.620">
    <property type="entry name" value="HUPs"/>
    <property type="match status" value="1"/>
</dbReference>
<dbReference type="HAMAP" id="MF_00158">
    <property type="entry name" value="PanC"/>
    <property type="match status" value="1"/>
</dbReference>
<dbReference type="NCBIfam" id="TIGR00018">
    <property type="entry name" value="panC"/>
    <property type="match status" value="1"/>
</dbReference>
<dbReference type="InterPro" id="IPR042176">
    <property type="entry name" value="Pantoate_ligase_C"/>
</dbReference>
<keyword evidence="8" id="KW-0067">ATP-binding</keyword>
<name>A0A4P9XEH9_9FUNG</name>
<dbReference type="GO" id="GO:0005524">
    <property type="term" value="F:ATP binding"/>
    <property type="evidence" value="ECO:0007669"/>
    <property type="project" value="UniProtKB-KW"/>
</dbReference>
<dbReference type="GO" id="GO:0015940">
    <property type="term" value="P:pantothenate biosynthetic process"/>
    <property type="evidence" value="ECO:0007669"/>
    <property type="project" value="UniProtKB-UniPathway"/>
</dbReference>
<comment type="pathway">
    <text evidence="1">Cofactor biosynthesis; (R)-pantothenate biosynthesis; (R)-pantothenate from (R)-pantoate and beta-alanine: step 1/1.</text>
</comment>
<gene>
    <name evidence="12" type="ORF">CXG81DRAFT_23370</name>
</gene>
<dbReference type="FunFam" id="3.40.50.620:FF:000013">
    <property type="entry name" value="Pantothenate synthetase"/>
    <property type="match status" value="1"/>
</dbReference>
<evidence type="ECO:0000256" key="5">
    <source>
        <dbReference type="ARBA" id="ARBA00022598"/>
    </source>
</evidence>
<dbReference type="PANTHER" id="PTHR21299:SF1">
    <property type="entry name" value="PANTOATE--BETA-ALANINE LIGASE"/>
    <property type="match status" value="1"/>
</dbReference>
<evidence type="ECO:0000256" key="9">
    <source>
        <dbReference type="ARBA" id="ARBA00029902"/>
    </source>
</evidence>
<dbReference type="InterPro" id="IPR003721">
    <property type="entry name" value="Pantoate_ligase"/>
</dbReference>
<organism evidence="12 13">
    <name type="scientific">Caulochytrium protostelioides</name>
    <dbReference type="NCBI Taxonomy" id="1555241"/>
    <lineage>
        <taxon>Eukaryota</taxon>
        <taxon>Fungi</taxon>
        <taxon>Fungi incertae sedis</taxon>
        <taxon>Chytridiomycota</taxon>
        <taxon>Chytridiomycota incertae sedis</taxon>
        <taxon>Chytridiomycetes</taxon>
        <taxon>Caulochytriales</taxon>
        <taxon>Caulochytriaceae</taxon>
        <taxon>Caulochytrium</taxon>
    </lineage>
</organism>
<evidence type="ECO:0000256" key="4">
    <source>
        <dbReference type="ARBA" id="ARBA00015647"/>
    </source>
</evidence>
<comment type="similarity">
    <text evidence="2">Belongs to the pantothenate synthetase family.</text>
</comment>
<dbReference type="AlphaFoldDB" id="A0A4P9XEH9"/>